<dbReference type="Proteomes" id="UP000583929">
    <property type="component" value="Unassembled WGS sequence"/>
</dbReference>
<proteinExistence type="inferred from homology"/>
<evidence type="ECO:0000256" key="2">
    <source>
        <dbReference type="ARBA" id="ARBA00022737"/>
    </source>
</evidence>
<dbReference type="FunFam" id="2.60.40.790:FF:000041">
    <property type="entry name" value="Protein SGT1 homolog A"/>
    <property type="match status" value="1"/>
</dbReference>
<dbReference type="GO" id="GO:0006950">
    <property type="term" value="P:response to stress"/>
    <property type="evidence" value="ECO:0007669"/>
    <property type="project" value="UniProtKB-ARBA"/>
</dbReference>
<dbReference type="Gene3D" id="2.60.40.790">
    <property type="match status" value="1"/>
</dbReference>
<dbReference type="PROSITE" id="PS51203">
    <property type="entry name" value="CS"/>
    <property type="match status" value="1"/>
</dbReference>
<organism evidence="10 11">
    <name type="scientific">Cannabis sativa</name>
    <name type="common">Hemp</name>
    <name type="synonym">Marijuana</name>
    <dbReference type="NCBI Taxonomy" id="3483"/>
    <lineage>
        <taxon>Eukaryota</taxon>
        <taxon>Viridiplantae</taxon>
        <taxon>Streptophyta</taxon>
        <taxon>Embryophyta</taxon>
        <taxon>Tracheophyta</taxon>
        <taxon>Spermatophyta</taxon>
        <taxon>Magnoliopsida</taxon>
        <taxon>eudicotyledons</taxon>
        <taxon>Gunneridae</taxon>
        <taxon>Pentapetalae</taxon>
        <taxon>rosids</taxon>
        <taxon>fabids</taxon>
        <taxon>Rosales</taxon>
        <taxon>Cannabaceae</taxon>
        <taxon>Cannabis</taxon>
    </lineage>
</organism>
<keyword evidence="2" id="KW-0677">Repeat</keyword>
<protein>
    <recommendedName>
        <fullName evidence="4">Protein SGT1 homolog</fullName>
    </recommendedName>
    <alternativeName>
        <fullName evidence="5">Suppressor of G2 allele of SKP1 homolog</fullName>
    </alternativeName>
</protein>
<keyword evidence="11" id="KW-1185">Reference proteome</keyword>
<dbReference type="InterPro" id="IPR011990">
    <property type="entry name" value="TPR-like_helical_dom_sf"/>
</dbReference>
<dbReference type="PROSITE" id="PS51048">
    <property type="entry name" value="SGS"/>
    <property type="match status" value="1"/>
</dbReference>
<dbReference type="InterPro" id="IPR007052">
    <property type="entry name" value="CS_dom"/>
</dbReference>
<sequence>MATNLAEMAREAFVDDNFELAVDLYTQSIKLNPRNADLFAERAQANIKLGNFTEAVGDANKAIELDRSLVKAYLRKGIACVKLEEYHTAKAALEIGASLAQSDSRFAKLISECDQQIADVIYSFSLEHHFPSWFLVGMTSKPKFSLVNDALIAGNALILEIHEFYQKPDEVVVTIFAKGIPARNVAVEFGEQILSVAIEIPGEDAYHFQSRLFGKIIPEKCRYQVLSTKVEIRLSKADNIHWASLEYSKEAMVPQKINVSSGSHKPVYPSSKPRSRDWDKLEAQVKKELFRDIYKDADEDTRRAMAKSFVESNGTVLSTDWKDVGQKKVESSPPSGMDLKKWGS</sequence>
<comment type="similarity">
    <text evidence="1">Belongs to the SGT1 family.</text>
</comment>
<dbReference type="InterPro" id="IPR008978">
    <property type="entry name" value="HSP20-like_chaperone"/>
</dbReference>
<accession>A0A7J6IA53</accession>
<dbReference type="SUPFAM" id="SSF48452">
    <property type="entry name" value="TPR-like"/>
    <property type="match status" value="1"/>
</dbReference>
<dbReference type="SMART" id="SM00028">
    <property type="entry name" value="TPR"/>
    <property type="match status" value="3"/>
</dbReference>
<keyword evidence="3 6" id="KW-0802">TPR repeat</keyword>
<feature type="region of interest" description="Disordered" evidence="7">
    <location>
        <begin position="322"/>
        <end position="344"/>
    </location>
</feature>
<dbReference type="Pfam" id="PF05002">
    <property type="entry name" value="SGS"/>
    <property type="match status" value="1"/>
</dbReference>
<feature type="domain" description="CS" evidence="9">
    <location>
        <begin position="157"/>
        <end position="246"/>
    </location>
</feature>
<dbReference type="SUPFAM" id="SSF49764">
    <property type="entry name" value="HSP20-like chaperones"/>
    <property type="match status" value="1"/>
</dbReference>
<evidence type="ECO:0000313" key="11">
    <source>
        <dbReference type="Proteomes" id="UP000583929"/>
    </source>
</evidence>
<feature type="domain" description="SGS" evidence="8">
    <location>
        <begin position="231"/>
        <end position="344"/>
    </location>
</feature>
<dbReference type="EMBL" id="JAATIQ010000002">
    <property type="protein sequence ID" value="KAF4404417.1"/>
    <property type="molecule type" value="Genomic_DNA"/>
</dbReference>
<comment type="caution">
    <text evidence="10">The sequence shown here is derived from an EMBL/GenBank/DDBJ whole genome shotgun (WGS) entry which is preliminary data.</text>
</comment>
<dbReference type="InterPro" id="IPR044563">
    <property type="entry name" value="Sgt1-like"/>
</dbReference>
<evidence type="ECO:0000259" key="8">
    <source>
        <dbReference type="PROSITE" id="PS51048"/>
    </source>
</evidence>
<evidence type="ECO:0000256" key="4">
    <source>
        <dbReference type="ARBA" id="ARBA00069423"/>
    </source>
</evidence>
<reference evidence="10 11" key="1">
    <citation type="journal article" date="2020" name="bioRxiv">
        <title>Sequence and annotation of 42 cannabis genomes reveals extensive copy number variation in cannabinoid synthesis and pathogen resistance genes.</title>
        <authorList>
            <person name="Mckernan K.J."/>
            <person name="Helbert Y."/>
            <person name="Kane L.T."/>
            <person name="Ebling H."/>
            <person name="Zhang L."/>
            <person name="Liu B."/>
            <person name="Eaton Z."/>
            <person name="Mclaughlin S."/>
            <person name="Kingan S."/>
            <person name="Baybayan P."/>
            <person name="Concepcion G."/>
            <person name="Jordan M."/>
            <person name="Riva A."/>
            <person name="Barbazuk W."/>
            <person name="Harkins T."/>
        </authorList>
    </citation>
    <scope>NUCLEOTIDE SEQUENCE [LARGE SCALE GENOMIC DNA]</scope>
    <source>
        <strain evidence="11">cv. Jamaican Lion 4</strain>
        <tissue evidence="10">Leaf</tissue>
    </source>
</reference>
<dbReference type="AlphaFoldDB" id="A0A7J6IA53"/>
<dbReference type="PANTHER" id="PTHR45862">
    <property type="entry name" value="PROTEIN SGT1 HOMOLOG"/>
    <property type="match status" value="1"/>
</dbReference>
<evidence type="ECO:0000256" key="5">
    <source>
        <dbReference type="ARBA" id="ARBA00075471"/>
    </source>
</evidence>
<evidence type="ECO:0000313" key="10">
    <source>
        <dbReference type="EMBL" id="KAF4404417.1"/>
    </source>
</evidence>
<dbReference type="Gene3D" id="1.25.40.10">
    <property type="entry name" value="Tetratricopeptide repeat domain"/>
    <property type="match status" value="1"/>
</dbReference>
<dbReference type="GO" id="GO:0051087">
    <property type="term" value="F:protein-folding chaperone binding"/>
    <property type="evidence" value="ECO:0007669"/>
    <property type="project" value="InterPro"/>
</dbReference>
<evidence type="ECO:0000256" key="1">
    <source>
        <dbReference type="ARBA" id="ARBA00008509"/>
    </source>
</evidence>
<feature type="repeat" description="TPR" evidence="6">
    <location>
        <begin position="2"/>
        <end position="35"/>
    </location>
</feature>
<evidence type="ECO:0000259" key="9">
    <source>
        <dbReference type="PROSITE" id="PS51203"/>
    </source>
</evidence>
<dbReference type="InterPro" id="IPR019734">
    <property type="entry name" value="TPR_rpt"/>
</dbReference>
<dbReference type="PROSITE" id="PS50005">
    <property type="entry name" value="TPR"/>
    <property type="match status" value="1"/>
</dbReference>
<dbReference type="CDD" id="cd06466">
    <property type="entry name" value="p23_CS_SGT1_like"/>
    <property type="match status" value="1"/>
</dbReference>
<dbReference type="Pfam" id="PF04969">
    <property type="entry name" value="CS"/>
    <property type="match status" value="1"/>
</dbReference>
<dbReference type="Pfam" id="PF13181">
    <property type="entry name" value="TPR_8"/>
    <property type="match status" value="1"/>
</dbReference>
<evidence type="ECO:0000256" key="6">
    <source>
        <dbReference type="PROSITE-ProRule" id="PRU00339"/>
    </source>
</evidence>
<name>A0A7J6IA53_CANSA</name>
<dbReference type="InterPro" id="IPR007699">
    <property type="entry name" value="SGS_dom"/>
</dbReference>
<evidence type="ECO:0000256" key="3">
    <source>
        <dbReference type="ARBA" id="ARBA00022803"/>
    </source>
</evidence>
<evidence type="ECO:0000256" key="7">
    <source>
        <dbReference type="SAM" id="MobiDB-lite"/>
    </source>
</evidence>
<gene>
    <name evidence="10" type="ORF">G4B88_014873</name>
</gene>